<feature type="compositionally biased region" description="Low complexity" evidence="1">
    <location>
        <begin position="19"/>
        <end position="34"/>
    </location>
</feature>
<evidence type="ECO:0000256" key="2">
    <source>
        <dbReference type="SAM" id="Phobius"/>
    </source>
</evidence>
<keyword evidence="2" id="KW-1133">Transmembrane helix</keyword>
<evidence type="ECO:0000313" key="3">
    <source>
        <dbReference type="EMBL" id="CAA9425075.1"/>
    </source>
</evidence>
<sequence length="382" mass="37760">MTEGREERSTALDRHETDPASPRRSPGRSSGPAPTDGVPGAPEARLPRLAVAAWAGGRLMAPAGRKGKKMRRRARKIAAALAAILVTSTFGGTAALADPSFFKASPYVGNAELIDAGSLTFDRQLAIGEPESTGGDAIAARTLEDAILTGGLSPDDMEMPDMMLAGISGDQMALAAAQDDDSALAGTGDETAEPAGDLAQAGGDTIGETVDDTAGADVTGSAGKGPAADATVDGLARDAAEGNPDGFASPALGGDPEPIVEEYAAASPPEEEPPAEESAPVGPEMASADAGDAPAAAPIPEGEAAGTAPTSETGTESGAEPVQSDELAYTPVSDDGVSDEDGSADPAPEQAAPEQTVPAEAVPAATGTEEGGTDGSSTDEST</sequence>
<evidence type="ECO:0000256" key="1">
    <source>
        <dbReference type="SAM" id="MobiDB-lite"/>
    </source>
</evidence>
<dbReference type="AlphaFoldDB" id="A0A6J4PSY1"/>
<keyword evidence="2" id="KW-0472">Membrane</keyword>
<protein>
    <submittedName>
        <fullName evidence="3">Uncharacterized protein</fullName>
    </submittedName>
</protein>
<feature type="region of interest" description="Disordered" evidence="1">
    <location>
        <begin position="178"/>
        <end position="382"/>
    </location>
</feature>
<name>A0A6J4PSY1_9ACTN</name>
<feature type="transmembrane region" description="Helical" evidence="2">
    <location>
        <begin position="77"/>
        <end position="97"/>
    </location>
</feature>
<reference evidence="3" key="1">
    <citation type="submission" date="2020-02" db="EMBL/GenBank/DDBJ databases">
        <authorList>
            <person name="Meier V. D."/>
        </authorList>
    </citation>
    <scope>NUCLEOTIDE SEQUENCE</scope>
    <source>
        <strain evidence="3">AVDCRST_MAG01</strain>
    </source>
</reference>
<feature type="compositionally biased region" description="Low complexity" evidence="1">
    <location>
        <begin position="276"/>
        <end position="309"/>
    </location>
</feature>
<feature type="compositionally biased region" description="Low complexity" evidence="1">
    <location>
        <begin position="344"/>
        <end position="368"/>
    </location>
</feature>
<feature type="region of interest" description="Disordered" evidence="1">
    <location>
        <begin position="1"/>
        <end position="42"/>
    </location>
</feature>
<feature type="non-terminal residue" evidence="3">
    <location>
        <position position="382"/>
    </location>
</feature>
<dbReference type="EMBL" id="CADCUW010000343">
    <property type="protein sequence ID" value="CAA9425075.1"/>
    <property type="molecule type" value="Genomic_DNA"/>
</dbReference>
<feature type="compositionally biased region" description="Basic and acidic residues" evidence="1">
    <location>
        <begin position="1"/>
        <end position="18"/>
    </location>
</feature>
<accession>A0A6J4PSY1</accession>
<keyword evidence="2" id="KW-0812">Transmembrane</keyword>
<gene>
    <name evidence="3" type="ORF">AVDCRST_MAG01-01-2533</name>
</gene>
<organism evidence="3">
    <name type="scientific">uncultured Rubrobacteraceae bacterium</name>
    <dbReference type="NCBI Taxonomy" id="349277"/>
    <lineage>
        <taxon>Bacteria</taxon>
        <taxon>Bacillati</taxon>
        <taxon>Actinomycetota</taxon>
        <taxon>Rubrobacteria</taxon>
        <taxon>Rubrobacterales</taxon>
        <taxon>Rubrobacteraceae</taxon>
        <taxon>environmental samples</taxon>
    </lineage>
</organism>
<proteinExistence type="predicted"/>